<proteinExistence type="predicted"/>
<sequence>MRAAAMDRVTAAVKAAFGGGDIDPRLSEAIARWIWGEEWRDELANLLADGSEAASVTTPVNGPGLAAFVMRLVADPRLPELRRNRIGDADPDCVLDEIRQQLRFESGLDFDADEADDIITLLIARSSNTSTRSDSRLRLAGRLLCDTDVSDAEIERVAASVTDASDEAIFEACAEGPLPTWDRVGAIVDAVTLNNDFTARGAVDDGFVERRDERIRAVMGRQLAPV</sequence>
<protein>
    <submittedName>
        <fullName evidence="1">Uncharacterized protein</fullName>
    </submittedName>
</protein>
<accession>A0A4D8QDY3</accession>
<dbReference type="AlphaFoldDB" id="A0A4D8QDY3"/>
<gene>
    <name evidence="1" type="ORF">D3867_36825</name>
</gene>
<name>A0A4D8QDY3_AZOBR</name>
<evidence type="ECO:0000313" key="2">
    <source>
        <dbReference type="Proteomes" id="UP000298596"/>
    </source>
</evidence>
<dbReference type="Proteomes" id="UP000298596">
    <property type="component" value="Plasmid p7"/>
</dbReference>
<keyword evidence="1" id="KW-0614">Plasmid</keyword>
<organism evidence="1 2">
    <name type="scientific">Azospirillum brasilense</name>
    <dbReference type="NCBI Taxonomy" id="192"/>
    <lineage>
        <taxon>Bacteria</taxon>
        <taxon>Pseudomonadati</taxon>
        <taxon>Pseudomonadota</taxon>
        <taxon>Alphaproteobacteria</taxon>
        <taxon>Rhodospirillales</taxon>
        <taxon>Azospirillaceae</taxon>
        <taxon>Azospirillum</taxon>
    </lineage>
</organism>
<reference evidence="1 2" key="1">
    <citation type="submission" date="2018-09" db="EMBL/GenBank/DDBJ databases">
        <title>Whole genome based analysis of evolution and adaptive divergence in Indian and Brazilian strains of Azospirillum brasilense.</title>
        <authorList>
            <person name="Singh C."/>
            <person name="Tripathi A.K."/>
        </authorList>
    </citation>
    <scope>NUCLEOTIDE SEQUENCE [LARGE SCALE GENOMIC DNA]</scope>
    <source>
        <strain evidence="1 2">MTCC4036</strain>
        <plasmid evidence="1 2">p7</plasmid>
    </source>
</reference>
<evidence type="ECO:0000313" key="1">
    <source>
        <dbReference type="EMBL" id="QCO07451.1"/>
    </source>
</evidence>
<geneLocation type="plasmid" evidence="1 2">
    <name>p7</name>
</geneLocation>
<dbReference type="EMBL" id="CP032337">
    <property type="protein sequence ID" value="QCO07451.1"/>
    <property type="molecule type" value="Genomic_DNA"/>
</dbReference>